<feature type="region of interest" description="Disordered" evidence="4">
    <location>
        <begin position="591"/>
        <end position="613"/>
    </location>
</feature>
<keyword evidence="1" id="KW-0597">Phosphoprotein</keyword>
<dbReference type="Ensembl" id="ENSOKIT00005025509.1">
    <property type="protein sequence ID" value="ENSOKIP00005024059.1"/>
    <property type="gene ID" value="ENSOKIG00005010505.1"/>
</dbReference>
<feature type="compositionally biased region" description="Low complexity" evidence="4">
    <location>
        <begin position="692"/>
        <end position="702"/>
    </location>
</feature>
<feature type="compositionally biased region" description="Polar residues" evidence="4">
    <location>
        <begin position="445"/>
        <end position="460"/>
    </location>
</feature>
<reference evidence="6" key="2">
    <citation type="submission" date="2025-09" db="UniProtKB">
        <authorList>
            <consortium name="Ensembl"/>
        </authorList>
    </citation>
    <scope>IDENTIFICATION</scope>
</reference>
<gene>
    <name evidence="6" type="primary">LOC109880121</name>
</gene>
<dbReference type="Pfam" id="PF12510">
    <property type="entry name" value="Smoothelin"/>
    <property type="match status" value="3"/>
</dbReference>
<feature type="region of interest" description="Disordered" evidence="4">
    <location>
        <begin position="119"/>
        <end position="162"/>
    </location>
</feature>
<feature type="compositionally biased region" description="Low complexity" evidence="4">
    <location>
        <begin position="939"/>
        <end position="952"/>
    </location>
</feature>
<keyword evidence="7" id="KW-1185">Reference proteome</keyword>
<dbReference type="PANTHER" id="PTHR23167:SF52">
    <property type="entry name" value="SMOOTHELIN"/>
    <property type="match status" value="1"/>
</dbReference>
<dbReference type="Pfam" id="PF00307">
    <property type="entry name" value="CH"/>
    <property type="match status" value="1"/>
</dbReference>
<dbReference type="InterPro" id="IPR050540">
    <property type="entry name" value="F-actin_Monoox_Mical"/>
</dbReference>
<dbReference type="SMART" id="SM00033">
    <property type="entry name" value="CH"/>
    <property type="match status" value="1"/>
</dbReference>
<dbReference type="InterPro" id="IPR001715">
    <property type="entry name" value="CH_dom"/>
</dbReference>
<dbReference type="PROSITE" id="PS50021">
    <property type="entry name" value="CH"/>
    <property type="match status" value="1"/>
</dbReference>
<feature type="compositionally biased region" description="Basic and acidic residues" evidence="4">
    <location>
        <begin position="152"/>
        <end position="162"/>
    </location>
</feature>
<comment type="similarity">
    <text evidence="3">Belongs to the smoothelin family.</text>
</comment>
<dbReference type="InterPro" id="IPR022189">
    <property type="entry name" value="SMTN"/>
</dbReference>
<protein>
    <submittedName>
        <fullName evidence="6">TRAF-type zinc finger domain-containing protein 1</fullName>
    </submittedName>
</protein>
<feature type="compositionally biased region" description="Basic and acidic residues" evidence="4">
    <location>
        <begin position="965"/>
        <end position="983"/>
    </location>
</feature>
<feature type="compositionally biased region" description="Polar residues" evidence="4">
    <location>
        <begin position="343"/>
        <end position="353"/>
    </location>
</feature>
<feature type="region of interest" description="Disordered" evidence="4">
    <location>
        <begin position="532"/>
        <end position="560"/>
    </location>
</feature>
<dbReference type="Proteomes" id="UP000694557">
    <property type="component" value="Unassembled WGS sequence"/>
</dbReference>
<evidence type="ECO:0000259" key="5">
    <source>
        <dbReference type="PROSITE" id="PS50021"/>
    </source>
</evidence>
<proteinExistence type="inferred from homology"/>
<feature type="compositionally biased region" description="Low complexity" evidence="4">
    <location>
        <begin position="603"/>
        <end position="613"/>
    </location>
</feature>
<feature type="compositionally biased region" description="Polar residues" evidence="4">
    <location>
        <begin position="547"/>
        <end position="557"/>
    </location>
</feature>
<dbReference type="RefSeq" id="XP_020327951.1">
    <property type="nucleotide sequence ID" value="XM_020472362.2"/>
</dbReference>
<dbReference type="InterPro" id="IPR036872">
    <property type="entry name" value="CH_dom_sf"/>
</dbReference>
<evidence type="ECO:0000256" key="3">
    <source>
        <dbReference type="ARBA" id="ARBA00061655"/>
    </source>
</evidence>
<dbReference type="PANTHER" id="PTHR23167">
    <property type="entry name" value="CALPONIN HOMOLOGY DOMAIN-CONTAINING PROTEIN DDB_G0272472-RELATED"/>
    <property type="match status" value="1"/>
</dbReference>
<evidence type="ECO:0000256" key="2">
    <source>
        <dbReference type="ARBA" id="ARBA00023054"/>
    </source>
</evidence>
<feature type="region of interest" description="Disordered" evidence="4">
    <location>
        <begin position="229"/>
        <end position="254"/>
    </location>
</feature>
<evidence type="ECO:0000313" key="6">
    <source>
        <dbReference type="Ensembl" id="ENSOKIP00005024059.1"/>
    </source>
</evidence>
<accession>A0A8C7DNL6</accession>
<name>A0A8C7DNL6_ONCKI</name>
<keyword evidence="2" id="KW-0175">Coiled coil</keyword>
<dbReference type="SUPFAM" id="SSF47576">
    <property type="entry name" value="Calponin-homology domain, CH-domain"/>
    <property type="match status" value="1"/>
</dbReference>
<feature type="region of interest" description="Disordered" evidence="4">
    <location>
        <begin position="939"/>
        <end position="999"/>
    </location>
</feature>
<feature type="region of interest" description="Disordered" evidence="4">
    <location>
        <begin position="639"/>
        <end position="674"/>
    </location>
</feature>
<evidence type="ECO:0000313" key="7">
    <source>
        <dbReference type="Proteomes" id="UP000694557"/>
    </source>
</evidence>
<dbReference type="GeneTree" id="ENSGT00940000154495"/>
<dbReference type="GeneID" id="109880121"/>
<dbReference type="Gene3D" id="1.10.418.10">
    <property type="entry name" value="Calponin-like domain"/>
    <property type="match status" value="1"/>
</dbReference>
<feature type="region of interest" description="Disordered" evidence="4">
    <location>
        <begin position="893"/>
        <end position="917"/>
    </location>
</feature>
<feature type="region of interest" description="Disordered" evidence="4">
    <location>
        <begin position="339"/>
        <end position="492"/>
    </location>
</feature>
<feature type="compositionally biased region" description="Polar residues" evidence="4">
    <location>
        <begin position="474"/>
        <end position="483"/>
    </location>
</feature>
<feature type="region of interest" description="Disordered" evidence="4">
    <location>
        <begin position="690"/>
        <end position="712"/>
    </location>
</feature>
<feature type="region of interest" description="Disordered" evidence="4">
    <location>
        <begin position="267"/>
        <end position="295"/>
    </location>
</feature>
<feature type="compositionally biased region" description="Polar residues" evidence="4">
    <location>
        <begin position="895"/>
        <end position="917"/>
    </location>
</feature>
<evidence type="ECO:0000256" key="1">
    <source>
        <dbReference type="ARBA" id="ARBA00022553"/>
    </source>
</evidence>
<dbReference type="AlphaFoldDB" id="A0A8C7DNL6"/>
<evidence type="ECO:0000256" key="4">
    <source>
        <dbReference type="SAM" id="MobiDB-lite"/>
    </source>
</evidence>
<feature type="compositionally biased region" description="Low complexity" evidence="4">
    <location>
        <begin position="427"/>
        <end position="437"/>
    </location>
</feature>
<sequence>MSAERYSTLDEPSLRNLLDGTMDLDERRLIRSAIRELRRREIEDMEAALASKRFRHKRLNQNDDKENQLTNRSDLGDSLNMLSVKLQAIQDMEELTGLLRGATEYEERKLIRAAIRRLRDEEQQGTGQKGGTTGRFLESEGLDLQNSLGAGDTERESFGERERIKSQIRELRSHQTQQGRELHRTGSNSGMVLVLDPLVRKEVSGTLLNHPKIWDPETSSEVDVVLSHRQCSDSTSSDHTLAPRSRLDSGASEKSLGLGSAFRTRVDSGASEKSLGPGSAFRTRVDSGASEKSLGLGSAFRTRVDSEASEKSLGLGSAFRTRVDSGASEKSLGLGSAFRTRVDSGSSDRSQCSVHRGRLDSGASESRFRPRLDSGTSDSSTGPPAPLGSETSDSAGLLSRKRLDSGTSDLSVGVSSVERGRVEEPEVTMSSSSSSTDSEAESTNHHSSQPRQDCSTTNCDQPDGAVPSRKASDSHSTLLNGSSKGKGDIQEQKVRDTLFTTLSKASDAVPEKKPVVLAPFGRANSVRDRMRKFTEPSPSPSVPFLKRSSQSLRNGTAPSARVLGRATELSEGRAAGPVNQTAMTTAVSIRSLTDRHGRPHVGSTSYSSSSSSSENLVQCQGTIQPGGVATKNLQTAAQSMSTVGGAKQPAKKLQHSSGISKEDKTPGNQGEADPDMKTFLTIEIKDGRTITSSSSCSSSSSSRGNLASMTPIAQRVTTNSLGQRAELTMGLRATPFKTPSSLTSGSSFKMETEPVMASEPMFAVEPSVQVACCQAPATVPNGSSAARAKVEERSGKLTAEQLAAIDDEELLDKMLDESKDFEERKMIRQAMRDLRKRKREAVLGCTQEEIDQREKEREVRLVELRQQREERAQKGRTGGGGAEEVVMRKVEKSADGSTLSQVTKTNHFAQSGDGSRTAHSTIMEASYVKKTDMGTVQSKSYSYSSTSSSSSSARKVGSVFDREDDTASRAAERRQAEKRKELMRAQSLPKTSAAQSRKAMIEKLEKESGGPGNKAVAKVNMVQRSASCVVPNANSIKQMLLDWCRAKTRSYENVDIQNFSSSWSDGMAFCALVHNFFPEAFDYSSLTAANRRHNFEVAFSTAEECANCMPLLEVEDMMIMGRKPDSKCVFTYVQSLVNHLRRHEMNLAKAFAKLQGTDF</sequence>
<reference evidence="6" key="1">
    <citation type="submission" date="2025-08" db="UniProtKB">
        <authorList>
            <consortium name="Ensembl"/>
        </authorList>
    </citation>
    <scope>IDENTIFICATION</scope>
</reference>
<dbReference type="FunFam" id="1.10.418.10:FF:000009">
    <property type="entry name" value="smoothelin isoform X2"/>
    <property type="match status" value="1"/>
</dbReference>
<organism evidence="6 7">
    <name type="scientific">Oncorhynchus kisutch</name>
    <name type="common">Coho salmon</name>
    <name type="synonym">Salmo kisutch</name>
    <dbReference type="NCBI Taxonomy" id="8019"/>
    <lineage>
        <taxon>Eukaryota</taxon>
        <taxon>Metazoa</taxon>
        <taxon>Chordata</taxon>
        <taxon>Craniata</taxon>
        <taxon>Vertebrata</taxon>
        <taxon>Euteleostomi</taxon>
        <taxon>Actinopterygii</taxon>
        <taxon>Neopterygii</taxon>
        <taxon>Teleostei</taxon>
        <taxon>Protacanthopterygii</taxon>
        <taxon>Salmoniformes</taxon>
        <taxon>Salmonidae</taxon>
        <taxon>Salmoninae</taxon>
        <taxon>Oncorhynchus</taxon>
    </lineage>
</organism>
<feature type="domain" description="Calponin-homology (CH)" evidence="5">
    <location>
        <begin position="1034"/>
        <end position="1141"/>
    </location>
</feature>